<protein>
    <submittedName>
        <fullName evidence="1">Protein of uncharacterized function (DUF2843)</fullName>
    </submittedName>
</protein>
<dbReference type="AlphaFoldDB" id="A0A5E5WGV6"/>
<dbReference type="EMBL" id="UJYZ02000012">
    <property type="protein sequence ID" value="VVJ88931.1"/>
    <property type="molecule type" value="Genomic_DNA"/>
</dbReference>
<proteinExistence type="predicted"/>
<organism evidence="1 3">
    <name type="scientific">Klebsiella quasivariicola</name>
    <dbReference type="NCBI Taxonomy" id="2026240"/>
    <lineage>
        <taxon>Bacteria</taxon>
        <taxon>Pseudomonadati</taxon>
        <taxon>Pseudomonadota</taxon>
        <taxon>Gammaproteobacteria</taxon>
        <taxon>Enterobacterales</taxon>
        <taxon>Enterobacteriaceae</taxon>
        <taxon>Klebsiella/Raoultella group</taxon>
        <taxon>Klebsiella</taxon>
        <taxon>Klebsiella pneumoniae complex</taxon>
    </lineage>
</organism>
<dbReference type="Proteomes" id="UP000259400">
    <property type="component" value="Unassembled WGS sequence"/>
</dbReference>
<evidence type="ECO:0000313" key="4">
    <source>
        <dbReference type="Proteomes" id="UP000259400"/>
    </source>
</evidence>
<dbReference type="InterPro" id="IPR021266">
    <property type="entry name" value="Kdo_hydroxlase"/>
</dbReference>
<name>A0A5E5WGV6_9ENTR</name>
<sequence>MTPISAPVAIATLPFSNLEIPPQPPQIQRSLEQGNVLYLPQLAFSLTAAEQGLLTPELVAPRRKNISYQPDSRTLKGVADQQKTAAVARLLARYHQMTLQLIDALLPGYGEALHHPQTSLRLHPITAWREKTSWRKDDSRLHVDAFPSRPVNGERILRVFCNIHPRGEPRTWRTGEHFDTLAARFLPQLKPWSPFGAWLQSALGITKTRRSHYDHLMLALHDAMKSAPEYQRQGAQQEIDFAAGSTWICFSDQTPHAAMRGQYLLEQTFLLPVSAMTNPQLSPLRVLETLLQKPLVARTR</sequence>
<gene>
    <name evidence="2" type="ORF">SAMEA3538468_02965</name>
    <name evidence="1" type="ORF">SAMEA3538780_03564</name>
</gene>
<evidence type="ECO:0000313" key="2">
    <source>
        <dbReference type="EMBL" id="VVJ88931.1"/>
    </source>
</evidence>
<dbReference type="EMBL" id="UJZG01000012">
    <property type="protein sequence ID" value="SXD97886.1"/>
    <property type="molecule type" value="Genomic_DNA"/>
</dbReference>
<dbReference type="RefSeq" id="WP_025713820.1">
    <property type="nucleotide sequence ID" value="NZ_CAAHGB010000003.1"/>
</dbReference>
<accession>A0A5E5WGV6</accession>
<evidence type="ECO:0000313" key="3">
    <source>
        <dbReference type="Proteomes" id="UP000257712"/>
    </source>
</evidence>
<dbReference type="Proteomes" id="UP000257712">
    <property type="component" value="Unassembled WGS sequence"/>
</dbReference>
<dbReference type="GeneID" id="69756247"/>
<reference evidence="1 3" key="1">
    <citation type="submission" date="2018-08" db="EMBL/GenBank/DDBJ databases">
        <authorList>
            <consortium name="Pathogen Informatics"/>
        </authorList>
    </citation>
    <scope>NUCLEOTIDE SEQUENCE [LARGE SCALE GENOMIC DNA]</scope>
    <source>
        <strain evidence="2 4">EuSCAPE_IL010</strain>
        <strain evidence="1 3">EuSCAPE_IT371</strain>
    </source>
</reference>
<comment type="caution">
    <text evidence="1">The sequence shown here is derived from an EMBL/GenBank/DDBJ whole genome shotgun (WGS) entry which is preliminary data.</text>
</comment>
<evidence type="ECO:0000313" key="1">
    <source>
        <dbReference type="EMBL" id="SXD97886.1"/>
    </source>
</evidence>
<dbReference type="Pfam" id="PF11004">
    <property type="entry name" value="Kdo_hydroxy"/>
    <property type="match status" value="1"/>
</dbReference>
<accession>A0A6C2VB83</accession>
<keyword evidence="4" id="KW-1185">Reference proteome</keyword>